<dbReference type="InterPro" id="IPR033738">
    <property type="entry name" value="AsnB_N"/>
</dbReference>
<dbReference type="Pfam" id="PF13537">
    <property type="entry name" value="GATase_7"/>
    <property type="match status" value="1"/>
</dbReference>
<evidence type="ECO:0000256" key="13">
    <source>
        <dbReference type="PIRSR" id="PIRSR001589-2"/>
    </source>
</evidence>
<keyword evidence="4 16" id="KW-0436">Ligase</keyword>
<dbReference type="PROSITE" id="PS51278">
    <property type="entry name" value="GATASE_TYPE_2"/>
    <property type="match status" value="1"/>
</dbReference>
<keyword evidence="6 13" id="KW-0547">Nucleotide-binding</keyword>
<dbReference type="Proteomes" id="UP000886883">
    <property type="component" value="Unassembled WGS sequence"/>
</dbReference>
<dbReference type="GO" id="GO:0005829">
    <property type="term" value="C:cytosol"/>
    <property type="evidence" value="ECO:0007669"/>
    <property type="project" value="TreeGrafter"/>
</dbReference>
<evidence type="ECO:0000256" key="1">
    <source>
        <dbReference type="ARBA" id="ARBA00005187"/>
    </source>
</evidence>
<comment type="similarity">
    <text evidence="2">Belongs to the asparagine synthetase family.</text>
</comment>
<dbReference type="PIRSF" id="PIRSF001589">
    <property type="entry name" value="Asn_synthetase_glu-h"/>
    <property type="match status" value="1"/>
</dbReference>
<evidence type="ECO:0000256" key="14">
    <source>
        <dbReference type="PIRSR" id="PIRSR001589-3"/>
    </source>
</evidence>
<dbReference type="EMBL" id="DWXE01000009">
    <property type="protein sequence ID" value="HJB90355.1"/>
    <property type="molecule type" value="Genomic_DNA"/>
</dbReference>
<accession>A0A9D2MRL4</accession>
<dbReference type="CDD" id="cd01991">
    <property type="entry name" value="Asn_synthase_B_C"/>
    <property type="match status" value="1"/>
</dbReference>
<dbReference type="Gene3D" id="3.40.50.620">
    <property type="entry name" value="HUPs"/>
    <property type="match status" value="1"/>
</dbReference>
<feature type="domain" description="Glutamine amidotransferase type-2" evidence="15">
    <location>
        <begin position="2"/>
        <end position="182"/>
    </location>
</feature>
<comment type="pathway">
    <text evidence="1">Amino-acid biosynthesis; L-asparagine biosynthesis; L-asparagine from L-aspartate (L-Gln route): step 1/1.</text>
</comment>
<dbReference type="PANTHER" id="PTHR11772">
    <property type="entry name" value="ASPARAGINE SYNTHETASE"/>
    <property type="match status" value="1"/>
</dbReference>
<dbReference type="EC" id="6.3.5.4" evidence="3"/>
<dbReference type="AlphaFoldDB" id="A0A9D2MRL4"/>
<organism evidence="16 17">
    <name type="scientific">Candidatus Eisenbergiella merdigallinarum</name>
    <dbReference type="NCBI Taxonomy" id="2838552"/>
    <lineage>
        <taxon>Bacteria</taxon>
        <taxon>Bacillati</taxon>
        <taxon>Bacillota</taxon>
        <taxon>Clostridia</taxon>
        <taxon>Lachnospirales</taxon>
        <taxon>Lachnospiraceae</taxon>
        <taxon>Eisenbergiella</taxon>
    </lineage>
</organism>
<comment type="caution">
    <text evidence="16">The sequence shown here is derived from an EMBL/GenBank/DDBJ whole genome shotgun (WGS) entry which is preliminary data.</text>
</comment>
<feature type="active site" description="For GATase activity" evidence="12">
    <location>
        <position position="2"/>
    </location>
</feature>
<dbReference type="InterPro" id="IPR001962">
    <property type="entry name" value="Asn_synthase"/>
</dbReference>
<evidence type="ECO:0000256" key="7">
    <source>
        <dbReference type="ARBA" id="ARBA00022840"/>
    </source>
</evidence>
<evidence type="ECO:0000256" key="12">
    <source>
        <dbReference type="PIRSR" id="PIRSR001589-1"/>
    </source>
</evidence>
<evidence type="ECO:0000256" key="4">
    <source>
        <dbReference type="ARBA" id="ARBA00022598"/>
    </source>
</evidence>
<keyword evidence="9 12" id="KW-0315">Glutamine amidotransferase</keyword>
<feature type="binding site" evidence="13">
    <location>
        <position position="227"/>
    </location>
    <ligand>
        <name>ATP</name>
        <dbReference type="ChEBI" id="CHEBI:30616"/>
    </ligand>
</feature>
<dbReference type="GO" id="GO:0004066">
    <property type="term" value="F:asparagine synthase (glutamine-hydrolyzing) activity"/>
    <property type="evidence" value="ECO:0007669"/>
    <property type="project" value="UniProtKB-EC"/>
</dbReference>
<feature type="binding site" evidence="13">
    <location>
        <position position="95"/>
    </location>
    <ligand>
        <name>L-glutamine</name>
        <dbReference type="ChEBI" id="CHEBI:58359"/>
    </ligand>
</feature>
<dbReference type="NCBIfam" id="TIGR01536">
    <property type="entry name" value="asn_synth_AEB"/>
    <property type="match status" value="1"/>
</dbReference>
<proteinExistence type="inferred from homology"/>
<dbReference type="InterPro" id="IPR006426">
    <property type="entry name" value="Asn_synth_AEB"/>
</dbReference>
<evidence type="ECO:0000313" key="17">
    <source>
        <dbReference type="Proteomes" id="UP000886883"/>
    </source>
</evidence>
<name>A0A9D2MRL4_9FIRM</name>
<dbReference type="CDD" id="cd00712">
    <property type="entry name" value="AsnB"/>
    <property type="match status" value="1"/>
</dbReference>
<feature type="binding site" evidence="13">
    <location>
        <position position="254"/>
    </location>
    <ligand>
        <name>ATP</name>
        <dbReference type="ChEBI" id="CHEBI:30616"/>
    </ligand>
</feature>
<evidence type="ECO:0000256" key="8">
    <source>
        <dbReference type="ARBA" id="ARBA00022888"/>
    </source>
</evidence>
<comment type="catalytic activity">
    <reaction evidence="11">
        <text>L-aspartate + L-glutamine + ATP + H2O = L-asparagine + L-glutamate + AMP + diphosphate + H(+)</text>
        <dbReference type="Rhea" id="RHEA:12228"/>
        <dbReference type="ChEBI" id="CHEBI:15377"/>
        <dbReference type="ChEBI" id="CHEBI:15378"/>
        <dbReference type="ChEBI" id="CHEBI:29985"/>
        <dbReference type="ChEBI" id="CHEBI:29991"/>
        <dbReference type="ChEBI" id="CHEBI:30616"/>
        <dbReference type="ChEBI" id="CHEBI:33019"/>
        <dbReference type="ChEBI" id="CHEBI:58048"/>
        <dbReference type="ChEBI" id="CHEBI:58359"/>
        <dbReference type="ChEBI" id="CHEBI:456215"/>
        <dbReference type="EC" id="6.3.5.4"/>
    </reaction>
</comment>
<dbReference type="GO" id="GO:0005524">
    <property type="term" value="F:ATP binding"/>
    <property type="evidence" value="ECO:0007669"/>
    <property type="project" value="UniProtKB-KW"/>
</dbReference>
<feature type="site" description="Important for beta-aspartyl-AMP intermediate formation" evidence="14">
    <location>
        <position position="332"/>
    </location>
</feature>
<dbReference type="SUPFAM" id="SSF52402">
    <property type="entry name" value="Adenine nucleotide alpha hydrolases-like"/>
    <property type="match status" value="1"/>
</dbReference>
<dbReference type="InterPro" id="IPR050795">
    <property type="entry name" value="Asn_Synthetase"/>
</dbReference>
<dbReference type="GO" id="GO:0006529">
    <property type="term" value="P:asparagine biosynthetic process"/>
    <property type="evidence" value="ECO:0007669"/>
    <property type="project" value="UniProtKB-KW"/>
</dbReference>
<protein>
    <recommendedName>
        <fullName evidence="3">asparagine synthase (glutamine-hydrolyzing)</fullName>
        <ecNumber evidence="3">6.3.5.4</ecNumber>
    </recommendedName>
    <alternativeName>
        <fullName evidence="10">Glutamine-dependent asparagine synthetase</fullName>
    </alternativeName>
</protein>
<keyword evidence="8 12" id="KW-0061">Asparagine biosynthesis</keyword>
<evidence type="ECO:0000313" key="16">
    <source>
        <dbReference type="EMBL" id="HJB90355.1"/>
    </source>
</evidence>
<evidence type="ECO:0000256" key="9">
    <source>
        <dbReference type="ARBA" id="ARBA00022962"/>
    </source>
</evidence>
<reference evidence="16" key="2">
    <citation type="submission" date="2021-04" db="EMBL/GenBank/DDBJ databases">
        <authorList>
            <person name="Gilroy R."/>
        </authorList>
    </citation>
    <scope>NUCLEOTIDE SEQUENCE</scope>
    <source>
        <strain evidence="16">USAMLcec3-2134</strain>
    </source>
</reference>
<dbReference type="PANTHER" id="PTHR11772:SF23">
    <property type="entry name" value="ASPARAGINE SYNTHETASE [GLUTAMINE-HYDROLYZING]"/>
    <property type="match status" value="1"/>
</dbReference>
<evidence type="ECO:0000256" key="2">
    <source>
        <dbReference type="ARBA" id="ARBA00005752"/>
    </source>
</evidence>
<evidence type="ECO:0000256" key="5">
    <source>
        <dbReference type="ARBA" id="ARBA00022605"/>
    </source>
</evidence>
<keyword evidence="5 12" id="KW-0028">Amino-acid biosynthesis</keyword>
<dbReference type="Pfam" id="PF00733">
    <property type="entry name" value="Asn_synthase"/>
    <property type="match status" value="2"/>
</dbReference>
<gene>
    <name evidence="16" type="primary">asnB</name>
    <name evidence="16" type="ORF">H9763_02680</name>
</gene>
<evidence type="ECO:0000256" key="10">
    <source>
        <dbReference type="ARBA" id="ARBA00030234"/>
    </source>
</evidence>
<dbReference type="SUPFAM" id="SSF56235">
    <property type="entry name" value="N-terminal nucleophile aminohydrolases (Ntn hydrolases)"/>
    <property type="match status" value="1"/>
</dbReference>
<evidence type="ECO:0000259" key="15">
    <source>
        <dbReference type="PROSITE" id="PS51278"/>
    </source>
</evidence>
<dbReference type="InterPro" id="IPR014729">
    <property type="entry name" value="Rossmann-like_a/b/a_fold"/>
</dbReference>
<dbReference type="InterPro" id="IPR017932">
    <property type="entry name" value="GATase_2_dom"/>
</dbReference>
<dbReference type="NCBIfam" id="NF006949">
    <property type="entry name" value="PRK09431.1"/>
    <property type="match status" value="1"/>
</dbReference>
<keyword evidence="7 13" id="KW-0067">ATP-binding</keyword>
<reference evidence="16" key="1">
    <citation type="journal article" date="2021" name="PeerJ">
        <title>Extensive microbial diversity within the chicken gut microbiome revealed by metagenomics and culture.</title>
        <authorList>
            <person name="Gilroy R."/>
            <person name="Ravi A."/>
            <person name="Getino M."/>
            <person name="Pursley I."/>
            <person name="Horton D.L."/>
            <person name="Alikhan N.F."/>
            <person name="Baker D."/>
            <person name="Gharbi K."/>
            <person name="Hall N."/>
            <person name="Watson M."/>
            <person name="Adriaenssens E.M."/>
            <person name="Foster-Nyarko E."/>
            <person name="Jarju S."/>
            <person name="Secka A."/>
            <person name="Antonio M."/>
            <person name="Oren A."/>
            <person name="Chaudhuri R.R."/>
            <person name="La Ragione R."/>
            <person name="Hildebrand F."/>
            <person name="Pallen M.J."/>
        </authorList>
    </citation>
    <scope>NUCLEOTIDE SEQUENCE</scope>
    <source>
        <strain evidence="16">USAMLcec3-2134</strain>
    </source>
</reference>
<dbReference type="InterPro" id="IPR029055">
    <property type="entry name" value="Ntn_hydrolases_N"/>
</dbReference>
<sequence>MCSILFYAGKDMTEETLEGYLKRTQMRGPDDLRVVRTPFGLMGFARLAIMGLTPEGMQPFERDGSWAICNGELYGFRKIKKELEERGTAFLGGSDCELLLPLFEEYGLEMFSHLDAEFACVICDAKSGKTIAARDPIGIRPLFYGYSASGQIAFASEAQNLEGWVDRIRPFPPGHYYYDGDFVRYEDIGAVRGYVHGDVETIAKNIHDKLVEGVKKRLDSDAPLGFLLSGGLDSSLVCAIAAGFSEKPIRTFAIGMDTDPIDLKYAREVADFLGADHTEVIMTKEDVLGNLETVIKALGTWDITTIRASMGMYLVCRAIHEKTDLKVLLTGEISDELFGYKYTDFAPGAAAFQEEAAKRIREIFCYDVLRADRCLAANSLEARVPFGDLDFVRYVMSVDPAKKLNIWGKGKYLLRRAFEADGILPEDILWREKAAFSDAVGHSMVDDLKEYAESRYTDEEFLERSARYDYARPFTKESLLYRDIFEKYYPGQAQMIPGFWMPNREWEGCDVSDPSARVLSNYGDSGK</sequence>
<evidence type="ECO:0000256" key="3">
    <source>
        <dbReference type="ARBA" id="ARBA00012737"/>
    </source>
</evidence>
<dbReference type="Gene3D" id="3.60.20.10">
    <property type="entry name" value="Glutamine Phosphoribosylpyrophosphate, subunit 1, domain 1"/>
    <property type="match status" value="1"/>
</dbReference>
<evidence type="ECO:0000256" key="11">
    <source>
        <dbReference type="ARBA" id="ARBA00048741"/>
    </source>
</evidence>
<evidence type="ECO:0000256" key="6">
    <source>
        <dbReference type="ARBA" id="ARBA00022741"/>
    </source>
</evidence>